<gene>
    <name evidence="3" type="ORF">PUV54_05525</name>
</gene>
<keyword evidence="4" id="KW-1185">Reference proteome</keyword>
<dbReference type="Proteomes" id="UP001214043">
    <property type="component" value="Chromosome"/>
</dbReference>
<dbReference type="Gene3D" id="3.30.1330.30">
    <property type="match status" value="1"/>
</dbReference>
<sequence length="233" mass="24868">MRCVRRKRNRKTRRPRLKQPHEVSQSGRRKQPERRCVATGEALTPQTGLRFVLSPDGLLAPDFSGKLPGRGAWLSPNRAALEAAVKKGAFSRSFKAPATAPEGLADRVEAGLTKAALSALGLARKAGEATTGFEKARAALERKNVAVLINARDAGVDGKRKLARLATGVEIVNQFAATELAAALGRDEPTVHVVLKEGNAAQRFLAAAKKLNGFRDDDETGCVKVTAQAVKTG</sequence>
<feature type="domain" description="YlxR" evidence="2">
    <location>
        <begin position="34"/>
        <end position="109"/>
    </location>
</feature>
<feature type="compositionally biased region" description="Basic residues" evidence="1">
    <location>
        <begin position="1"/>
        <end position="18"/>
    </location>
</feature>
<proteinExistence type="predicted"/>
<dbReference type="RefSeq" id="WP_274494592.1">
    <property type="nucleotide sequence ID" value="NZ_CP118166.1"/>
</dbReference>
<dbReference type="SUPFAM" id="SSF64376">
    <property type="entry name" value="YlxR-like"/>
    <property type="match status" value="1"/>
</dbReference>
<dbReference type="Gene3D" id="3.30.1230.10">
    <property type="entry name" value="YlxR-like"/>
    <property type="match status" value="1"/>
</dbReference>
<evidence type="ECO:0000256" key="1">
    <source>
        <dbReference type="SAM" id="MobiDB-lite"/>
    </source>
</evidence>
<dbReference type="PANTHER" id="PTHR34215:SF1">
    <property type="entry name" value="YLXR DOMAIN-CONTAINING PROTEIN"/>
    <property type="match status" value="1"/>
</dbReference>
<dbReference type="InterPro" id="IPR007393">
    <property type="entry name" value="YlxR_dom"/>
</dbReference>
<dbReference type="InterPro" id="IPR037465">
    <property type="entry name" value="YlxR"/>
</dbReference>
<name>A0AAE9ZL59_9PROT</name>
<dbReference type="InterPro" id="IPR035931">
    <property type="entry name" value="YlxR-like_sf"/>
</dbReference>
<feature type="region of interest" description="Disordered" evidence="1">
    <location>
        <begin position="1"/>
        <end position="36"/>
    </location>
</feature>
<evidence type="ECO:0000313" key="4">
    <source>
        <dbReference type="Proteomes" id="UP001214043"/>
    </source>
</evidence>
<dbReference type="SUPFAM" id="SSF55315">
    <property type="entry name" value="L30e-like"/>
    <property type="match status" value="1"/>
</dbReference>
<dbReference type="PANTHER" id="PTHR34215">
    <property type="entry name" value="BLL0784 PROTEIN"/>
    <property type="match status" value="1"/>
</dbReference>
<dbReference type="Pfam" id="PF04296">
    <property type="entry name" value="YlxR"/>
    <property type="match status" value="1"/>
</dbReference>
<organism evidence="3 4">
    <name type="scientific">Hyphococcus flavus</name>
    <dbReference type="NCBI Taxonomy" id="1866326"/>
    <lineage>
        <taxon>Bacteria</taxon>
        <taxon>Pseudomonadati</taxon>
        <taxon>Pseudomonadota</taxon>
        <taxon>Alphaproteobacteria</taxon>
        <taxon>Parvularculales</taxon>
        <taxon>Parvularculaceae</taxon>
        <taxon>Hyphococcus</taxon>
    </lineage>
</organism>
<dbReference type="CDD" id="cd00279">
    <property type="entry name" value="YlxR"/>
    <property type="match status" value="1"/>
</dbReference>
<dbReference type="AlphaFoldDB" id="A0AAE9ZL59"/>
<dbReference type="KEGG" id="hfl:PUV54_05525"/>
<evidence type="ECO:0000259" key="2">
    <source>
        <dbReference type="Pfam" id="PF04296"/>
    </source>
</evidence>
<dbReference type="NCBIfam" id="NF006622">
    <property type="entry name" value="PRK09190.1"/>
    <property type="match status" value="1"/>
</dbReference>
<accession>A0AAE9ZL59</accession>
<evidence type="ECO:0000313" key="3">
    <source>
        <dbReference type="EMBL" id="WDI32655.1"/>
    </source>
</evidence>
<reference evidence="3" key="1">
    <citation type="submission" date="2023-02" db="EMBL/GenBank/DDBJ databases">
        <title>Genome sequence of Hyphococcus flavus.</title>
        <authorList>
            <person name="Rong J.-C."/>
            <person name="Zhao Q."/>
            <person name="Yi M."/>
            <person name="Wu J.-Y."/>
        </authorList>
    </citation>
    <scope>NUCLEOTIDE SEQUENCE</scope>
    <source>
        <strain evidence="3">MCCC 1K03223</strain>
    </source>
</reference>
<dbReference type="EMBL" id="CP118166">
    <property type="protein sequence ID" value="WDI32655.1"/>
    <property type="molecule type" value="Genomic_DNA"/>
</dbReference>
<dbReference type="InterPro" id="IPR029064">
    <property type="entry name" value="Ribosomal_eL30-like_sf"/>
</dbReference>
<protein>
    <submittedName>
        <fullName evidence="3">RNA-binding protein</fullName>
    </submittedName>
</protein>